<proteinExistence type="predicted"/>
<dbReference type="EMBL" id="JARLKZ010000008">
    <property type="protein sequence ID" value="MEC0241250.1"/>
    <property type="molecule type" value="Genomic_DNA"/>
</dbReference>
<protein>
    <recommendedName>
        <fullName evidence="3">Transposase</fullName>
    </recommendedName>
</protein>
<accession>A0ABU6GND5</accession>
<keyword evidence="2" id="KW-1185">Reference proteome</keyword>
<dbReference type="RefSeq" id="WP_326088957.1">
    <property type="nucleotide sequence ID" value="NZ_JARLKZ010000008.1"/>
</dbReference>
<sequence length="42" mass="4922">MDNRRRNNRIRLKEPILADALRIVIEETNGAPCAELVEIRVY</sequence>
<gene>
    <name evidence="1" type="ORF">P4H66_15465</name>
</gene>
<dbReference type="Proteomes" id="UP001344632">
    <property type="component" value="Unassembled WGS sequence"/>
</dbReference>
<name>A0ABU6GND5_9BACL</name>
<comment type="caution">
    <text evidence="1">The sequence shown here is derived from an EMBL/GenBank/DDBJ whole genome shotgun (WGS) entry which is preliminary data.</text>
</comment>
<evidence type="ECO:0000313" key="2">
    <source>
        <dbReference type="Proteomes" id="UP001344632"/>
    </source>
</evidence>
<evidence type="ECO:0008006" key="3">
    <source>
        <dbReference type="Google" id="ProtNLM"/>
    </source>
</evidence>
<reference evidence="1 2" key="1">
    <citation type="submission" date="2023-03" db="EMBL/GenBank/DDBJ databases">
        <title>Bacillus Genome Sequencing.</title>
        <authorList>
            <person name="Dunlap C."/>
        </authorList>
    </citation>
    <scope>NUCLEOTIDE SEQUENCE [LARGE SCALE GENOMIC DNA]</scope>
    <source>
        <strain evidence="1 2">BD-525</strain>
    </source>
</reference>
<organism evidence="1 2">
    <name type="scientific">Paenibacillus dokdonensis</name>
    <dbReference type="NCBI Taxonomy" id="2567944"/>
    <lineage>
        <taxon>Bacteria</taxon>
        <taxon>Bacillati</taxon>
        <taxon>Bacillota</taxon>
        <taxon>Bacilli</taxon>
        <taxon>Bacillales</taxon>
        <taxon>Paenibacillaceae</taxon>
        <taxon>Paenibacillus</taxon>
    </lineage>
</organism>
<evidence type="ECO:0000313" key="1">
    <source>
        <dbReference type="EMBL" id="MEC0241250.1"/>
    </source>
</evidence>